<accession>A0A4Z2E9I9</accession>
<reference evidence="3 4" key="1">
    <citation type="submission" date="2019-03" db="EMBL/GenBank/DDBJ databases">
        <title>First draft genome of Liparis tanakae, snailfish: a comprehensive survey of snailfish specific genes.</title>
        <authorList>
            <person name="Kim W."/>
            <person name="Song I."/>
            <person name="Jeong J.-H."/>
            <person name="Kim D."/>
            <person name="Kim S."/>
            <person name="Ryu S."/>
            <person name="Song J.Y."/>
            <person name="Lee S.K."/>
        </authorList>
    </citation>
    <scope>NUCLEOTIDE SEQUENCE [LARGE SCALE GENOMIC DNA]</scope>
    <source>
        <tissue evidence="3">Muscle</tissue>
    </source>
</reference>
<organism evidence="3 4">
    <name type="scientific">Liparis tanakae</name>
    <name type="common">Tanaka's snailfish</name>
    <dbReference type="NCBI Taxonomy" id="230148"/>
    <lineage>
        <taxon>Eukaryota</taxon>
        <taxon>Metazoa</taxon>
        <taxon>Chordata</taxon>
        <taxon>Craniata</taxon>
        <taxon>Vertebrata</taxon>
        <taxon>Euteleostomi</taxon>
        <taxon>Actinopterygii</taxon>
        <taxon>Neopterygii</taxon>
        <taxon>Teleostei</taxon>
        <taxon>Neoteleostei</taxon>
        <taxon>Acanthomorphata</taxon>
        <taxon>Eupercaria</taxon>
        <taxon>Perciformes</taxon>
        <taxon>Cottioidei</taxon>
        <taxon>Cottales</taxon>
        <taxon>Liparidae</taxon>
        <taxon>Liparis</taxon>
    </lineage>
</organism>
<evidence type="ECO:0000256" key="1">
    <source>
        <dbReference type="SAM" id="MobiDB-lite"/>
    </source>
</evidence>
<dbReference type="Proteomes" id="UP000314294">
    <property type="component" value="Unassembled WGS sequence"/>
</dbReference>
<keyword evidence="2" id="KW-0732">Signal</keyword>
<gene>
    <name evidence="3" type="primary">heatr6_0</name>
    <name evidence="3" type="ORF">EYF80_064343</name>
</gene>
<evidence type="ECO:0000256" key="2">
    <source>
        <dbReference type="SAM" id="SignalP"/>
    </source>
</evidence>
<dbReference type="AlphaFoldDB" id="A0A4Z2E9I9"/>
<keyword evidence="4" id="KW-1185">Reference proteome</keyword>
<dbReference type="PANTHER" id="PTHR13366">
    <property type="entry name" value="MALARIA ANTIGEN-RELATED"/>
    <property type="match status" value="1"/>
</dbReference>
<dbReference type="EMBL" id="SRLO01012298">
    <property type="protein sequence ID" value="TNN25527.1"/>
    <property type="molecule type" value="Genomic_DNA"/>
</dbReference>
<name>A0A4Z2E9I9_9TELE</name>
<dbReference type="OrthoDB" id="66533at2759"/>
<protein>
    <submittedName>
        <fullName evidence="3">HEAT repeat-containing protein 6</fullName>
    </submittedName>
</protein>
<feature type="compositionally biased region" description="Gly residues" evidence="1">
    <location>
        <begin position="143"/>
        <end position="153"/>
    </location>
</feature>
<feature type="chain" id="PRO_5021471615" evidence="2">
    <location>
        <begin position="19"/>
        <end position="215"/>
    </location>
</feature>
<sequence length="215" mass="23318">MSWIKTFLISDSLFLADSAPWASDAFSSLCHVVSSCKNFKVRIKSAAALAIPADRGCYGDSERFGRVWRSLATALENSEDTNDFFEYRYSDSLRLTLSHALLHLLAVSRSQDMPALEASLAGDEGRSIKEHLIKYLRAEEGGEGGGGGGGGEGAEGEKEAGGDSVTPQQRVAGLQQTLVRLKELEAEGEGREEEERSKETVVGFLQDLLQICKEA</sequence>
<dbReference type="InterPro" id="IPR052107">
    <property type="entry name" value="HEAT6"/>
</dbReference>
<feature type="region of interest" description="Disordered" evidence="1">
    <location>
        <begin position="139"/>
        <end position="172"/>
    </location>
</feature>
<comment type="caution">
    <text evidence="3">The sequence shown here is derived from an EMBL/GenBank/DDBJ whole genome shotgun (WGS) entry which is preliminary data.</text>
</comment>
<evidence type="ECO:0000313" key="4">
    <source>
        <dbReference type="Proteomes" id="UP000314294"/>
    </source>
</evidence>
<feature type="signal peptide" evidence="2">
    <location>
        <begin position="1"/>
        <end position="18"/>
    </location>
</feature>
<dbReference type="PANTHER" id="PTHR13366:SF0">
    <property type="entry name" value="HEAT REPEAT-CONTAINING PROTEIN 6"/>
    <property type="match status" value="1"/>
</dbReference>
<proteinExistence type="predicted"/>
<evidence type="ECO:0000313" key="3">
    <source>
        <dbReference type="EMBL" id="TNN25527.1"/>
    </source>
</evidence>